<accession>A0A8J7U5S7</accession>
<keyword evidence="2" id="KW-1185">Reference proteome</keyword>
<name>A0A8J7U5S7_9BACT</name>
<sequence>MVDEEVQCWCGSGLLFQECHFGREEMKPVLPKQAERASIESFKTTEICFHPFADELKCDDIIRAHTVSRGQTLKALADSTNHVYQLGLDLSFSPSRDLEQKDLFSPGGMKDLVGIKKIGTKKASIIRGFCGRHDSVFNPIESGDLVINSENAFLFWFRSVVFELYQKIGLVDSGSYQRSNLDKGQTFADQVLIQASLGWIDTGAKHGLRRYRDLWKRSCFLYRKPNYEEISYLVFKYEGVLGYSVTCNLSPEYDCNNGFLQKLANVKNMFQVLSLTVLSDKRNIFVVFTWQSKSKRIYKFLRSLLNSSVDIPSAVTELTFLYSENHYFCKSWWDGLGEEKQNLLKRRHSSLIYTGKPIEPFSLEQFTDWKEVGVFSSEEDFLRILKQG</sequence>
<evidence type="ECO:0000313" key="2">
    <source>
        <dbReference type="Proteomes" id="UP000664417"/>
    </source>
</evidence>
<evidence type="ECO:0000313" key="1">
    <source>
        <dbReference type="EMBL" id="MBO1320773.1"/>
    </source>
</evidence>
<dbReference type="EMBL" id="JAFREP010000019">
    <property type="protein sequence ID" value="MBO1320773.1"/>
    <property type="molecule type" value="Genomic_DNA"/>
</dbReference>
<gene>
    <name evidence="1" type="ORF">J3U88_20005</name>
</gene>
<dbReference type="AlphaFoldDB" id="A0A8J7U5S7"/>
<dbReference type="InterPro" id="IPR004027">
    <property type="entry name" value="SEC_C_motif"/>
</dbReference>
<proteinExistence type="predicted"/>
<reference evidence="1" key="1">
    <citation type="submission" date="2021-03" db="EMBL/GenBank/DDBJ databases">
        <authorList>
            <person name="Wang G."/>
        </authorList>
    </citation>
    <scope>NUCLEOTIDE SEQUENCE</scope>
    <source>
        <strain evidence="1">KCTC 12899</strain>
    </source>
</reference>
<dbReference type="Pfam" id="PF02810">
    <property type="entry name" value="SEC-C"/>
    <property type="match status" value="1"/>
</dbReference>
<comment type="caution">
    <text evidence="1">The sequence shown here is derived from an EMBL/GenBank/DDBJ whole genome shotgun (WGS) entry which is preliminary data.</text>
</comment>
<dbReference type="Proteomes" id="UP000664417">
    <property type="component" value="Unassembled WGS sequence"/>
</dbReference>
<organism evidence="1 2">
    <name type="scientific">Acanthopleuribacter pedis</name>
    <dbReference type="NCBI Taxonomy" id="442870"/>
    <lineage>
        <taxon>Bacteria</taxon>
        <taxon>Pseudomonadati</taxon>
        <taxon>Acidobacteriota</taxon>
        <taxon>Holophagae</taxon>
        <taxon>Acanthopleuribacterales</taxon>
        <taxon>Acanthopleuribacteraceae</taxon>
        <taxon>Acanthopleuribacter</taxon>
    </lineage>
</organism>
<protein>
    <submittedName>
        <fullName evidence="1">SEC-C domain-containing protein</fullName>
    </submittedName>
</protein>
<dbReference type="RefSeq" id="WP_207860725.1">
    <property type="nucleotide sequence ID" value="NZ_JAFREP010000019.1"/>
</dbReference>